<evidence type="ECO:0000313" key="1">
    <source>
        <dbReference type="EMBL" id="JAC62168.1"/>
    </source>
</evidence>
<feature type="non-terminal residue" evidence="1">
    <location>
        <position position="57"/>
    </location>
</feature>
<dbReference type="EMBL" id="GBEZ01024864">
    <property type="protein sequence ID" value="JAC62168.1"/>
    <property type="molecule type" value="Transcribed_RNA"/>
</dbReference>
<name>A0A061QR60_9CHLO</name>
<gene>
    <name evidence="1" type="ORF">TSPGSL018_24112</name>
</gene>
<organism evidence="1">
    <name type="scientific">Tetraselmis sp. GSL018</name>
    <dbReference type="NCBI Taxonomy" id="582737"/>
    <lineage>
        <taxon>Eukaryota</taxon>
        <taxon>Viridiplantae</taxon>
        <taxon>Chlorophyta</taxon>
        <taxon>core chlorophytes</taxon>
        <taxon>Chlorodendrophyceae</taxon>
        <taxon>Chlorodendrales</taxon>
        <taxon>Chlorodendraceae</taxon>
        <taxon>Tetraselmis</taxon>
    </lineage>
</organism>
<proteinExistence type="predicted"/>
<dbReference type="AlphaFoldDB" id="A0A061QR60"/>
<reference evidence="1" key="1">
    <citation type="submission" date="2014-05" db="EMBL/GenBank/DDBJ databases">
        <title>The transcriptome of the halophilic microalga Tetraselmis sp. GSL018 isolated from the Great Salt Lake, Utah.</title>
        <authorList>
            <person name="Jinkerson R.E."/>
            <person name="D'Adamo S."/>
            <person name="Posewitz M.C."/>
        </authorList>
    </citation>
    <scope>NUCLEOTIDE SEQUENCE</scope>
    <source>
        <strain evidence="1">GSL018</strain>
    </source>
</reference>
<protein>
    <submittedName>
        <fullName evidence="1">Uncharacterized protein</fullName>
    </submittedName>
</protein>
<accession>A0A061QR60</accession>
<sequence length="57" mass="6660">MHDFQGFQTMSKTISNTYFHNMREPNLKQLRRWRAGSSLAFICDKQGTSAKGVKRRP</sequence>